<sequence>MIEIPSVKVARSVLDGQHSEGTRRRKKRKRKGKLWKRTWRLVGEGESVAPASVASLEDWCATRESWHR</sequence>
<feature type="non-terminal residue" evidence="1">
    <location>
        <position position="1"/>
    </location>
</feature>
<keyword evidence="2" id="KW-1185">Reference proteome</keyword>
<evidence type="ECO:0000313" key="1">
    <source>
        <dbReference type="EMBL" id="CAH2073628.1"/>
    </source>
</evidence>
<dbReference type="EMBL" id="OW152819">
    <property type="protein sequence ID" value="CAH2073628.1"/>
    <property type="molecule type" value="Genomic_DNA"/>
</dbReference>
<reference evidence="1" key="1">
    <citation type="submission" date="2022-03" db="EMBL/GenBank/DDBJ databases">
        <authorList>
            <person name="Martin H S."/>
        </authorList>
    </citation>
    <scope>NUCLEOTIDE SEQUENCE</scope>
</reference>
<name>A0ABN8J0J0_9NEOP</name>
<organism evidence="1 2">
    <name type="scientific">Iphiclides podalirius</name>
    <name type="common">scarce swallowtail</name>
    <dbReference type="NCBI Taxonomy" id="110791"/>
    <lineage>
        <taxon>Eukaryota</taxon>
        <taxon>Metazoa</taxon>
        <taxon>Ecdysozoa</taxon>
        <taxon>Arthropoda</taxon>
        <taxon>Hexapoda</taxon>
        <taxon>Insecta</taxon>
        <taxon>Pterygota</taxon>
        <taxon>Neoptera</taxon>
        <taxon>Endopterygota</taxon>
        <taxon>Lepidoptera</taxon>
        <taxon>Glossata</taxon>
        <taxon>Ditrysia</taxon>
        <taxon>Papilionoidea</taxon>
        <taxon>Papilionidae</taxon>
        <taxon>Papilioninae</taxon>
        <taxon>Iphiclides</taxon>
    </lineage>
</organism>
<protein>
    <submittedName>
        <fullName evidence="1">Uncharacterized protein</fullName>
    </submittedName>
</protein>
<dbReference type="Proteomes" id="UP000837857">
    <property type="component" value="Chromosome 7"/>
</dbReference>
<accession>A0ABN8J0J0</accession>
<evidence type="ECO:0000313" key="2">
    <source>
        <dbReference type="Proteomes" id="UP000837857"/>
    </source>
</evidence>
<gene>
    <name evidence="1" type="ORF">IPOD504_LOCUS15721</name>
</gene>
<proteinExistence type="predicted"/>